<keyword evidence="2" id="KW-1185">Reference proteome</keyword>
<dbReference type="AlphaFoldDB" id="Q73IZ7"/>
<dbReference type="Proteomes" id="UP000008212">
    <property type="component" value="Chromosome"/>
</dbReference>
<evidence type="ECO:0000313" key="2">
    <source>
        <dbReference type="Proteomes" id="UP000008212"/>
    </source>
</evidence>
<dbReference type="OrthoDB" id="361840at2"/>
<dbReference type="PaxDb" id="243275-TDE_2780"/>
<dbReference type="EMBL" id="AE017226">
    <property type="protein sequence ID" value="AAS13297.1"/>
    <property type="molecule type" value="Genomic_DNA"/>
</dbReference>
<dbReference type="KEGG" id="tde:TDE_2780"/>
<gene>
    <name evidence="1" type="ordered locus">TDE_2780</name>
</gene>
<name>Q73IZ7_TREDE</name>
<dbReference type="STRING" id="243275.TDE_2780"/>
<protein>
    <submittedName>
        <fullName evidence="1">Uncharacterized protein</fullName>
    </submittedName>
</protein>
<proteinExistence type="predicted"/>
<accession>Q73IZ7</accession>
<dbReference type="HOGENOM" id="CLU_3349900_0_0_12"/>
<organism evidence="1 2">
    <name type="scientific">Treponema denticola (strain ATCC 35405 / DSM 14222 / CIP 103919 / JCM 8153 / KCTC 15104)</name>
    <dbReference type="NCBI Taxonomy" id="243275"/>
    <lineage>
        <taxon>Bacteria</taxon>
        <taxon>Pseudomonadati</taxon>
        <taxon>Spirochaetota</taxon>
        <taxon>Spirochaetia</taxon>
        <taxon>Spirochaetales</taxon>
        <taxon>Treponemataceae</taxon>
        <taxon>Treponema</taxon>
    </lineage>
</organism>
<reference evidence="1 2" key="1">
    <citation type="journal article" date="2004" name="Proc. Natl. Acad. Sci. U.S.A.">
        <title>Comparison of the genome of the oral pathogen Treponema denticola with other spirochete genomes.</title>
        <authorList>
            <person name="Seshadri R."/>
            <person name="Myers G.S."/>
            <person name="Tettelin H."/>
            <person name="Eisen J.A."/>
            <person name="Heidelberg J.F."/>
            <person name="Dodson R.J."/>
            <person name="Davidsen T.M."/>
            <person name="DeBoy R.T."/>
            <person name="Fouts D.E."/>
            <person name="Haft D.H."/>
            <person name="Selengut J."/>
            <person name="Ren Q."/>
            <person name="Brinkac L.M."/>
            <person name="Madupu R."/>
            <person name="Kolonay J."/>
            <person name="Durkin S.A."/>
            <person name="Daugherty S.C."/>
            <person name="Shetty J."/>
            <person name="Shvartsbeyn A."/>
            <person name="Gebregeorgis E."/>
            <person name="Geer K."/>
            <person name="Tsegaye G."/>
            <person name="Malek J."/>
            <person name="Ayodeji B."/>
            <person name="Shatsman S."/>
            <person name="McLeod M.P."/>
            <person name="Smajs D."/>
            <person name="Howell J.K."/>
            <person name="Pal S."/>
            <person name="Amin A."/>
            <person name="Vashisth P."/>
            <person name="McNeill T.Z."/>
            <person name="Xiang Q."/>
            <person name="Sodergren E."/>
            <person name="Baca E."/>
            <person name="Weinstock G.M."/>
            <person name="Norris S.J."/>
            <person name="Fraser C.M."/>
            <person name="Paulsen I.T."/>
        </authorList>
    </citation>
    <scope>NUCLEOTIDE SEQUENCE [LARGE SCALE GENOMIC DNA]</scope>
    <source>
        <strain evidence="2">ATCC 35405 / DSM 14222 / CIP 103919 / JCM 8153 / KCTC 15104</strain>
    </source>
</reference>
<sequence length="37" mass="4302">MSFCNYRCIIEGGGIENAKTLLENIYRNFMHGSCFRL</sequence>
<evidence type="ECO:0000313" key="1">
    <source>
        <dbReference type="EMBL" id="AAS13297.1"/>
    </source>
</evidence>